<protein>
    <submittedName>
        <fullName evidence="3">CbiX/SirB N-terminal domain-containing protein</fullName>
    </submittedName>
</protein>
<dbReference type="SUPFAM" id="SSF53800">
    <property type="entry name" value="Chelatase"/>
    <property type="match status" value="1"/>
</dbReference>
<dbReference type="Pfam" id="PF01903">
    <property type="entry name" value="CbiX"/>
    <property type="match status" value="2"/>
</dbReference>
<reference evidence="3" key="1">
    <citation type="submission" date="2023-03" db="EMBL/GenBank/DDBJ databases">
        <title>Andean soil-derived lignocellulolytic bacterial consortium as a source of novel taxa and putative plastic-active enzymes.</title>
        <authorList>
            <person name="Diaz-Garcia L."/>
            <person name="Chuvochina M."/>
            <person name="Feuerriegel G."/>
            <person name="Bunk B."/>
            <person name="Sproer C."/>
            <person name="Streit W.R."/>
            <person name="Rodriguez L.M."/>
            <person name="Overmann J."/>
            <person name="Jimenez D.J."/>
        </authorList>
    </citation>
    <scope>NUCLEOTIDE SEQUENCE</scope>
    <source>
        <strain evidence="3">MAG 2441</strain>
    </source>
</reference>
<evidence type="ECO:0000313" key="3">
    <source>
        <dbReference type="EMBL" id="WEK53597.1"/>
    </source>
</evidence>
<dbReference type="InterPro" id="IPR002762">
    <property type="entry name" value="CbiX-like"/>
</dbReference>
<dbReference type="EMBL" id="CP119317">
    <property type="protein sequence ID" value="WEK53597.1"/>
    <property type="molecule type" value="Genomic_DNA"/>
</dbReference>
<dbReference type="Proteomes" id="UP001178662">
    <property type="component" value="Chromosome"/>
</dbReference>
<proteinExistence type="predicted"/>
<dbReference type="PANTHER" id="PTHR33542:SF3">
    <property type="entry name" value="SIROHYDROCHLORIN FERROCHELATASE, CHLOROPLASTIC"/>
    <property type="match status" value="1"/>
</dbReference>
<dbReference type="AlphaFoldDB" id="A0AA95EVM9"/>
<dbReference type="CDD" id="cd03416">
    <property type="entry name" value="CbiX_SirB_N"/>
    <property type="match status" value="1"/>
</dbReference>
<evidence type="ECO:0000313" key="4">
    <source>
        <dbReference type="Proteomes" id="UP001178662"/>
    </source>
</evidence>
<keyword evidence="4" id="KW-1185">Reference proteome</keyword>
<accession>A0AA95EVM9</accession>
<gene>
    <name evidence="3" type="ORF">P0Y55_13550</name>
</gene>
<keyword evidence="2" id="KW-0456">Lyase</keyword>
<name>A0AA95EVM9_9BACL</name>
<dbReference type="InterPro" id="IPR050963">
    <property type="entry name" value="Sirohydro_Cobaltochel/CbiX"/>
</dbReference>
<organism evidence="3 4">
    <name type="scientific">Candidatus Cohnella colombiensis</name>
    <dbReference type="NCBI Taxonomy" id="3121368"/>
    <lineage>
        <taxon>Bacteria</taxon>
        <taxon>Bacillati</taxon>
        <taxon>Bacillota</taxon>
        <taxon>Bacilli</taxon>
        <taxon>Bacillales</taxon>
        <taxon>Paenibacillaceae</taxon>
        <taxon>Cohnella</taxon>
    </lineage>
</organism>
<dbReference type="PANTHER" id="PTHR33542">
    <property type="entry name" value="SIROHYDROCHLORIN FERROCHELATASE, CHLOROPLASTIC"/>
    <property type="match status" value="1"/>
</dbReference>
<keyword evidence="1" id="KW-0479">Metal-binding</keyword>
<sequence length="256" mass="28441">MKLGVLVISHGSRESQWVSLVDQAVDAVKQLIGDRLLVEVAFLELVEGRLIQDGIHRLEAAGVEHILAIPLFVSSGSTHVDEIGWALGAYAHAATDTDLERFNVSVKLSYGQPMDDAPEIVDIIMDRLQQLSTNAQQECILLVGHGSKETGFRQAWERGIASLVSKIVAKGGYSDGIGALLQLEEVRQRWSELHEKWPKHEIIVIPMFLSEGYFTNSVIPQQISGLACAYNGCTYMPHPRIVDWIVRQCNDWQVAE</sequence>
<evidence type="ECO:0000256" key="2">
    <source>
        <dbReference type="ARBA" id="ARBA00023239"/>
    </source>
</evidence>
<dbReference type="GO" id="GO:0046872">
    <property type="term" value="F:metal ion binding"/>
    <property type="evidence" value="ECO:0007669"/>
    <property type="project" value="UniProtKB-KW"/>
</dbReference>
<dbReference type="Gene3D" id="3.40.50.1400">
    <property type="match status" value="2"/>
</dbReference>
<evidence type="ECO:0000256" key="1">
    <source>
        <dbReference type="ARBA" id="ARBA00022723"/>
    </source>
</evidence>
<dbReference type="GO" id="GO:0016829">
    <property type="term" value="F:lyase activity"/>
    <property type="evidence" value="ECO:0007669"/>
    <property type="project" value="UniProtKB-KW"/>
</dbReference>